<dbReference type="PANTHER" id="PTHR20898">
    <property type="entry name" value="DAEDALUS ON 3-RELATED-RELATED"/>
    <property type="match status" value="1"/>
</dbReference>
<protein>
    <submittedName>
        <fullName evidence="2">AGAP011003-PA-like protein</fullName>
    </submittedName>
</protein>
<dbReference type="OMA" id="KCTRKER"/>
<dbReference type="VEuPathDB" id="VectorBase:ASIS022972"/>
<dbReference type="EMBL" id="ATLV01021651">
    <property type="status" value="NOT_ANNOTATED_CDS"/>
    <property type="molecule type" value="Genomic_DNA"/>
</dbReference>
<sequence>MVPIVERGQCIDNPKYVNTTVKIHSTSIENRMDLEFAVTRLIENPLLVTLSFLKVSIRLWLNAASGALRAPLYNRTLDFCSFLRNPGQYKLAQIIYKEIKRNGNMPTGCPISVTSYSFRGISLSQMRLPSFFIETDFILDVAGYAGAEKEPVLDSHWFGSVKKVKCTRKERC</sequence>
<reference evidence="2 4" key="1">
    <citation type="journal article" date="2014" name="BMC Genomics">
        <title>Genome sequence of Anopheles sinensis provides insight into genetics basis of mosquito competence for malaria parasites.</title>
        <authorList>
            <person name="Zhou D."/>
            <person name="Zhang D."/>
            <person name="Ding G."/>
            <person name="Shi L."/>
            <person name="Hou Q."/>
            <person name="Ye Y."/>
            <person name="Xu Y."/>
            <person name="Zhou H."/>
            <person name="Xiong C."/>
            <person name="Li S."/>
            <person name="Yu J."/>
            <person name="Hong S."/>
            <person name="Yu X."/>
            <person name="Zou P."/>
            <person name="Chen C."/>
            <person name="Chang X."/>
            <person name="Wang W."/>
            <person name="Lv Y."/>
            <person name="Sun Y."/>
            <person name="Ma L."/>
            <person name="Shen B."/>
            <person name="Zhu C."/>
        </authorList>
    </citation>
    <scope>NUCLEOTIDE SEQUENCE [LARGE SCALE GENOMIC DNA]</scope>
</reference>
<reference evidence="3" key="2">
    <citation type="submission" date="2020-05" db="UniProtKB">
        <authorList>
            <consortium name="EnsemblMetazoa"/>
        </authorList>
    </citation>
    <scope>IDENTIFICATION</scope>
</reference>
<dbReference type="InterPro" id="IPR010512">
    <property type="entry name" value="DUF1091"/>
</dbReference>
<dbReference type="InterPro" id="IPR036846">
    <property type="entry name" value="GM2-AP_sf"/>
</dbReference>
<gene>
    <name evidence="2" type="ORF">ZHAS_00014787</name>
</gene>
<dbReference type="VEuPathDB" id="VectorBase:ASIC014787"/>
<evidence type="ECO:0000313" key="3">
    <source>
        <dbReference type="EnsemblMetazoa" id="ASIC014787-PA"/>
    </source>
</evidence>
<dbReference type="PANTHER" id="PTHR20898:SF1">
    <property type="entry name" value="MD-2-RELATED LIPID-RECOGNITION DOMAIN-CONTAINING PROTEIN"/>
    <property type="match status" value="1"/>
</dbReference>
<dbReference type="Pfam" id="PF06477">
    <property type="entry name" value="DUF1091"/>
    <property type="match status" value="1"/>
</dbReference>
<name>A0A084W989_ANOSI</name>
<keyword evidence="4" id="KW-1185">Reference proteome</keyword>
<organism evidence="2">
    <name type="scientific">Anopheles sinensis</name>
    <name type="common">Mosquito</name>
    <dbReference type="NCBI Taxonomy" id="74873"/>
    <lineage>
        <taxon>Eukaryota</taxon>
        <taxon>Metazoa</taxon>
        <taxon>Ecdysozoa</taxon>
        <taxon>Arthropoda</taxon>
        <taxon>Hexapoda</taxon>
        <taxon>Insecta</taxon>
        <taxon>Pterygota</taxon>
        <taxon>Neoptera</taxon>
        <taxon>Endopterygota</taxon>
        <taxon>Diptera</taxon>
        <taxon>Nematocera</taxon>
        <taxon>Culicoidea</taxon>
        <taxon>Culicidae</taxon>
        <taxon>Anophelinae</taxon>
        <taxon>Anopheles</taxon>
    </lineage>
</organism>
<proteinExistence type="predicted"/>
<keyword evidence="1" id="KW-0732">Signal</keyword>
<evidence type="ECO:0000313" key="4">
    <source>
        <dbReference type="Proteomes" id="UP000030765"/>
    </source>
</evidence>
<dbReference type="EMBL" id="KE525321">
    <property type="protein sequence ID" value="KFB46783.1"/>
    <property type="molecule type" value="Genomic_DNA"/>
</dbReference>
<dbReference type="EnsemblMetazoa" id="ASIC014787-RA">
    <property type="protein sequence ID" value="ASIC014787-PA"/>
    <property type="gene ID" value="ASIC014787"/>
</dbReference>
<dbReference type="Proteomes" id="UP000030765">
    <property type="component" value="Unassembled WGS sequence"/>
</dbReference>
<dbReference type="OrthoDB" id="7739148at2759"/>
<accession>A0A084W989</accession>
<evidence type="ECO:0000256" key="1">
    <source>
        <dbReference type="ARBA" id="ARBA00022729"/>
    </source>
</evidence>
<dbReference type="Gene3D" id="2.70.220.10">
    <property type="entry name" value="Ganglioside GM2 activator"/>
    <property type="match status" value="1"/>
</dbReference>
<dbReference type="AlphaFoldDB" id="A0A084W989"/>
<evidence type="ECO:0000313" key="2">
    <source>
        <dbReference type="EMBL" id="KFB46783.1"/>
    </source>
</evidence>